<evidence type="ECO:0000313" key="1">
    <source>
        <dbReference type="EMBL" id="GMF31736.1"/>
    </source>
</evidence>
<keyword evidence="2" id="KW-1185">Reference proteome</keyword>
<organism evidence="1 2">
    <name type="scientific">Phytophthora fragariaefolia</name>
    <dbReference type="NCBI Taxonomy" id="1490495"/>
    <lineage>
        <taxon>Eukaryota</taxon>
        <taxon>Sar</taxon>
        <taxon>Stramenopiles</taxon>
        <taxon>Oomycota</taxon>
        <taxon>Peronosporomycetes</taxon>
        <taxon>Peronosporales</taxon>
        <taxon>Peronosporaceae</taxon>
        <taxon>Phytophthora</taxon>
    </lineage>
</organism>
<dbReference type="AlphaFoldDB" id="A0A9W6UEF0"/>
<name>A0A9W6UEF0_9STRA</name>
<comment type="caution">
    <text evidence="1">The sequence shown here is derived from an EMBL/GenBank/DDBJ whole genome shotgun (WGS) entry which is preliminary data.</text>
</comment>
<accession>A0A9W6UEF0</accession>
<gene>
    <name evidence="1" type="ORF">Pfra01_000735900</name>
</gene>
<proteinExistence type="predicted"/>
<protein>
    <submittedName>
        <fullName evidence="1">Unnamed protein product</fullName>
    </submittedName>
</protein>
<dbReference type="Proteomes" id="UP001165121">
    <property type="component" value="Unassembled WGS sequence"/>
</dbReference>
<evidence type="ECO:0000313" key="2">
    <source>
        <dbReference type="Proteomes" id="UP001165121"/>
    </source>
</evidence>
<reference evidence="1" key="1">
    <citation type="submission" date="2023-04" db="EMBL/GenBank/DDBJ databases">
        <title>Phytophthora fragariaefolia NBRC 109709.</title>
        <authorList>
            <person name="Ichikawa N."/>
            <person name="Sato H."/>
            <person name="Tonouchi N."/>
        </authorList>
    </citation>
    <scope>NUCLEOTIDE SEQUENCE</scope>
    <source>
        <strain evidence="1">NBRC 109709</strain>
    </source>
</reference>
<sequence>MQQKAIGMTVDDAIFSGMLLSSLPSNERCDRLRAFVGAGMDCADTPEKVVAMTVTFDKVSMANEQWPRSFSALEGSSWKKEILQ</sequence>
<dbReference type="OrthoDB" id="119949at2759"/>
<dbReference type="EMBL" id="BSXT01000650">
    <property type="protein sequence ID" value="GMF31736.1"/>
    <property type="molecule type" value="Genomic_DNA"/>
</dbReference>